<dbReference type="AlphaFoldDB" id="A0A699YZI2"/>
<accession>A0A699YZI2</accession>
<dbReference type="Proteomes" id="UP000485058">
    <property type="component" value="Unassembled WGS sequence"/>
</dbReference>
<organism evidence="1 2">
    <name type="scientific">Haematococcus lacustris</name>
    <name type="common">Green alga</name>
    <name type="synonym">Haematococcus pluvialis</name>
    <dbReference type="NCBI Taxonomy" id="44745"/>
    <lineage>
        <taxon>Eukaryota</taxon>
        <taxon>Viridiplantae</taxon>
        <taxon>Chlorophyta</taxon>
        <taxon>core chlorophytes</taxon>
        <taxon>Chlorophyceae</taxon>
        <taxon>CS clade</taxon>
        <taxon>Chlamydomonadales</taxon>
        <taxon>Haematococcaceae</taxon>
        <taxon>Haematococcus</taxon>
    </lineage>
</organism>
<keyword evidence="2" id="KW-1185">Reference proteome</keyword>
<gene>
    <name evidence="1" type="ORF">HaLaN_11278</name>
</gene>
<reference evidence="1 2" key="1">
    <citation type="submission" date="2020-02" db="EMBL/GenBank/DDBJ databases">
        <title>Draft genome sequence of Haematococcus lacustris strain NIES-144.</title>
        <authorList>
            <person name="Morimoto D."/>
            <person name="Nakagawa S."/>
            <person name="Yoshida T."/>
            <person name="Sawayama S."/>
        </authorList>
    </citation>
    <scope>NUCLEOTIDE SEQUENCE [LARGE SCALE GENOMIC DNA]</scope>
    <source>
        <strain evidence="1 2">NIES-144</strain>
    </source>
</reference>
<protein>
    <submittedName>
        <fullName evidence="1">Uncharacterized protein</fullName>
    </submittedName>
</protein>
<comment type="caution">
    <text evidence="1">The sequence shown here is derived from an EMBL/GenBank/DDBJ whole genome shotgun (WGS) entry which is preliminary data.</text>
</comment>
<evidence type="ECO:0000313" key="2">
    <source>
        <dbReference type="Proteomes" id="UP000485058"/>
    </source>
</evidence>
<evidence type="ECO:0000313" key="1">
    <source>
        <dbReference type="EMBL" id="GFH15111.1"/>
    </source>
</evidence>
<name>A0A699YZI2_HAELA</name>
<proteinExistence type="predicted"/>
<dbReference type="EMBL" id="BLLF01000807">
    <property type="protein sequence ID" value="GFH15111.1"/>
    <property type="molecule type" value="Genomic_DNA"/>
</dbReference>
<sequence>MFLMDWLINFDLALLLTPAILV</sequence>